<name>A0A9N8ZUJ8_9GLOM</name>
<evidence type="ECO:0000259" key="8">
    <source>
        <dbReference type="PROSITE" id="PS51294"/>
    </source>
</evidence>
<dbReference type="Pfam" id="PF00249">
    <property type="entry name" value="Myb_DNA-binding"/>
    <property type="match status" value="1"/>
</dbReference>
<keyword evidence="10" id="KW-1185">Reference proteome</keyword>
<evidence type="ECO:0000256" key="1">
    <source>
        <dbReference type="ARBA" id="ARBA00022723"/>
    </source>
</evidence>
<dbReference type="InterPro" id="IPR001005">
    <property type="entry name" value="SANT/Myb"/>
</dbReference>
<dbReference type="PROSITE" id="PS51294">
    <property type="entry name" value="HTH_MYB"/>
    <property type="match status" value="1"/>
</dbReference>
<feature type="domain" description="ZZ-type" evidence="7">
    <location>
        <begin position="467"/>
        <end position="511"/>
    </location>
</feature>
<feature type="compositionally biased region" description="Polar residues" evidence="5">
    <location>
        <begin position="223"/>
        <end position="235"/>
    </location>
</feature>
<evidence type="ECO:0000256" key="4">
    <source>
        <dbReference type="PROSITE-ProRule" id="PRU00228"/>
    </source>
</evidence>
<dbReference type="InterPro" id="IPR009057">
    <property type="entry name" value="Homeodomain-like_sf"/>
</dbReference>
<feature type="region of interest" description="Disordered" evidence="5">
    <location>
        <begin position="198"/>
        <end position="235"/>
    </location>
</feature>
<sequence length="511" mass="57097">MNKASEELFFDTNEDYEMLTRAINVLKYQEERAHEDIATLKKRKLEALEDPITFAENLRDGTNKKLPKRQTVFKCPNIKWSKYTGPKNSATSNDAKLTPYGIKYKSKIPSLARSSELMEEVLKGAAELGLYPEETPADEGSDRESEAETPLLATGLSNYGDESNRNITTTASTDASSVVPYGKGKGKKMLSALLSPAEANNRGVKRSTVESTDEIKKRRRDSLTWNPNGSSELEINNNTAIGSMEKGMTTIAEYTQKPPTTSLLASPTSSSLFIKVNQNSNSETSDPKPNNHNIPWTDEEQQRLIELLAIYPDEEIQSHRFKKISKALGTRTPKQVASRVQKYFIKLAKNGLPVPGRMPNLQTINTPSNNKPKKHGRVSKVKPSKPPVEQSLRRPRVSGIAYEQALPPPTVYMTEGDDKNVIKEMMISINNKEKNTVVNNDKEKSSPSSSSYWNVENSMEDAIDIIHRGFSCDSCLIDPIIGTRYQCLDCNNSSRQMDLCEDCINQGDFEN</sequence>
<reference evidence="9" key="1">
    <citation type="submission" date="2021-06" db="EMBL/GenBank/DDBJ databases">
        <authorList>
            <person name="Kallberg Y."/>
            <person name="Tangrot J."/>
            <person name="Rosling A."/>
        </authorList>
    </citation>
    <scope>NUCLEOTIDE SEQUENCE</scope>
    <source>
        <strain evidence="9">MT106</strain>
    </source>
</reference>
<dbReference type="Gene3D" id="3.30.60.90">
    <property type="match status" value="1"/>
</dbReference>
<gene>
    <name evidence="9" type="ORF">AGERDE_LOCUS4628</name>
</gene>
<dbReference type="GO" id="GO:0008270">
    <property type="term" value="F:zinc ion binding"/>
    <property type="evidence" value="ECO:0007669"/>
    <property type="project" value="UniProtKB-KW"/>
</dbReference>
<evidence type="ECO:0000313" key="10">
    <source>
        <dbReference type="Proteomes" id="UP000789831"/>
    </source>
</evidence>
<dbReference type="Pfam" id="PF00569">
    <property type="entry name" value="ZZ"/>
    <property type="match status" value="1"/>
</dbReference>
<dbReference type="InterPro" id="IPR037830">
    <property type="entry name" value="ZZZ3"/>
</dbReference>
<feature type="domain" description="HTH myb-type" evidence="8">
    <location>
        <begin position="295"/>
        <end position="348"/>
    </location>
</feature>
<dbReference type="AlphaFoldDB" id="A0A9N8ZUJ8"/>
<evidence type="ECO:0000256" key="5">
    <source>
        <dbReference type="SAM" id="MobiDB-lite"/>
    </source>
</evidence>
<proteinExistence type="predicted"/>
<dbReference type="SUPFAM" id="SSF57850">
    <property type="entry name" value="RING/U-box"/>
    <property type="match status" value="1"/>
</dbReference>
<evidence type="ECO:0000256" key="2">
    <source>
        <dbReference type="ARBA" id="ARBA00022771"/>
    </source>
</evidence>
<feature type="non-terminal residue" evidence="9">
    <location>
        <position position="1"/>
    </location>
</feature>
<evidence type="ECO:0000256" key="3">
    <source>
        <dbReference type="ARBA" id="ARBA00022833"/>
    </source>
</evidence>
<feature type="region of interest" description="Disordered" evidence="5">
    <location>
        <begin position="356"/>
        <end position="395"/>
    </location>
</feature>
<dbReference type="SMART" id="SM00291">
    <property type="entry name" value="ZnF_ZZ"/>
    <property type="match status" value="1"/>
</dbReference>
<comment type="caution">
    <text evidence="9">The sequence shown here is derived from an EMBL/GenBank/DDBJ whole genome shotgun (WGS) entry which is preliminary data.</text>
</comment>
<keyword evidence="3" id="KW-0862">Zinc</keyword>
<dbReference type="InterPro" id="IPR043145">
    <property type="entry name" value="Znf_ZZ_sf"/>
</dbReference>
<evidence type="ECO:0000259" key="7">
    <source>
        <dbReference type="PROSITE" id="PS50135"/>
    </source>
</evidence>
<organism evidence="9 10">
    <name type="scientific">Ambispora gerdemannii</name>
    <dbReference type="NCBI Taxonomy" id="144530"/>
    <lineage>
        <taxon>Eukaryota</taxon>
        <taxon>Fungi</taxon>
        <taxon>Fungi incertae sedis</taxon>
        <taxon>Mucoromycota</taxon>
        <taxon>Glomeromycotina</taxon>
        <taxon>Glomeromycetes</taxon>
        <taxon>Archaeosporales</taxon>
        <taxon>Ambisporaceae</taxon>
        <taxon>Ambispora</taxon>
    </lineage>
</organism>
<evidence type="ECO:0000313" key="9">
    <source>
        <dbReference type="EMBL" id="CAG8508716.1"/>
    </source>
</evidence>
<keyword evidence="2 4" id="KW-0863">Zinc-finger</keyword>
<evidence type="ECO:0000259" key="6">
    <source>
        <dbReference type="PROSITE" id="PS50090"/>
    </source>
</evidence>
<dbReference type="Gene3D" id="1.10.10.60">
    <property type="entry name" value="Homeodomain-like"/>
    <property type="match status" value="1"/>
</dbReference>
<feature type="compositionally biased region" description="Basic residues" evidence="5">
    <location>
        <begin position="371"/>
        <end position="383"/>
    </location>
</feature>
<dbReference type="SUPFAM" id="SSF46689">
    <property type="entry name" value="Homeodomain-like"/>
    <property type="match status" value="1"/>
</dbReference>
<keyword evidence="1" id="KW-0479">Metal-binding</keyword>
<dbReference type="Proteomes" id="UP000789831">
    <property type="component" value="Unassembled WGS sequence"/>
</dbReference>
<dbReference type="InterPro" id="IPR017930">
    <property type="entry name" value="Myb_dom"/>
</dbReference>
<dbReference type="InterPro" id="IPR000433">
    <property type="entry name" value="Znf_ZZ"/>
</dbReference>
<dbReference type="OrthoDB" id="424753at2759"/>
<dbReference type="PANTHER" id="PTHR22705:SF0">
    <property type="entry name" value="ZZ-TYPE ZINC FINGER-CONTAINING PROTEIN 3"/>
    <property type="match status" value="1"/>
</dbReference>
<dbReference type="PROSITE" id="PS50135">
    <property type="entry name" value="ZF_ZZ_2"/>
    <property type="match status" value="1"/>
</dbReference>
<dbReference type="PANTHER" id="PTHR22705">
    <property type="entry name" value="ZINC FINGER, ZZ DOMAIN CONTAINING 3"/>
    <property type="match status" value="1"/>
</dbReference>
<protein>
    <submittedName>
        <fullName evidence="9">12311_t:CDS:1</fullName>
    </submittedName>
</protein>
<feature type="compositionally biased region" description="Polar residues" evidence="5">
    <location>
        <begin position="360"/>
        <end position="370"/>
    </location>
</feature>
<accession>A0A9N8ZUJ8</accession>
<feature type="domain" description="Myb-like" evidence="6">
    <location>
        <begin position="288"/>
        <end position="344"/>
    </location>
</feature>
<dbReference type="PROSITE" id="PS50090">
    <property type="entry name" value="MYB_LIKE"/>
    <property type="match status" value="1"/>
</dbReference>
<dbReference type="SMART" id="SM00717">
    <property type="entry name" value="SANT"/>
    <property type="match status" value="1"/>
</dbReference>
<dbReference type="EMBL" id="CAJVPL010000550">
    <property type="protein sequence ID" value="CAG8508716.1"/>
    <property type="molecule type" value="Genomic_DNA"/>
</dbReference>
<dbReference type="CDD" id="cd00167">
    <property type="entry name" value="SANT"/>
    <property type="match status" value="1"/>
</dbReference>